<comment type="catalytic activity">
    <reaction evidence="1">
        <text>ATP + protein L-histidine = ADP + protein N-phospho-L-histidine.</text>
        <dbReference type="EC" id="2.7.13.3"/>
    </reaction>
</comment>
<dbReference type="NCBIfam" id="TIGR00229">
    <property type="entry name" value="sensory_box"/>
    <property type="match status" value="1"/>
</dbReference>
<gene>
    <name evidence="17" type="ORF">HDE69_002058</name>
</gene>
<evidence type="ECO:0000256" key="13">
    <source>
        <dbReference type="ARBA" id="ARBA00023012"/>
    </source>
</evidence>
<dbReference type="InterPro" id="IPR013655">
    <property type="entry name" value="PAS_fold_3"/>
</dbReference>
<evidence type="ECO:0000313" key="18">
    <source>
        <dbReference type="Proteomes" id="UP000537718"/>
    </source>
</evidence>
<dbReference type="FunFam" id="3.30.450.20:FF:000099">
    <property type="entry name" value="Sensory box sensor histidine kinase"/>
    <property type="match status" value="1"/>
</dbReference>
<keyword evidence="5" id="KW-1003">Cell membrane</keyword>
<evidence type="ECO:0000256" key="6">
    <source>
        <dbReference type="ARBA" id="ARBA00022553"/>
    </source>
</evidence>
<dbReference type="SMART" id="SM00086">
    <property type="entry name" value="PAC"/>
    <property type="match status" value="1"/>
</dbReference>
<dbReference type="GO" id="GO:0030295">
    <property type="term" value="F:protein kinase activator activity"/>
    <property type="evidence" value="ECO:0007669"/>
    <property type="project" value="TreeGrafter"/>
</dbReference>
<evidence type="ECO:0000256" key="10">
    <source>
        <dbReference type="ARBA" id="ARBA00022777"/>
    </source>
</evidence>
<keyword evidence="7" id="KW-0808">Transferase</keyword>
<keyword evidence="14" id="KW-0472">Membrane</keyword>
<dbReference type="Gene3D" id="3.30.565.10">
    <property type="entry name" value="Histidine kinase-like ATPase, C-terminal domain"/>
    <property type="match status" value="1"/>
</dbReference>
<dbReference type="PANTHER" id="PTHR42878:SF7">
    <property type="entry name" value="SENSOR HISTIDINE KINASE GLRK"/>
    <property type="match status" value="1"/>
</dbReference>
<dbReference type="CDD" id="cd00082">
    <property type="entry name" value="HisKA"/>
    <property type="match status" value="1"/>
</dbReference>
<sequence>MLTDALFQALFNISSPRILLSVHGRDFKIIYDNEAFRSASLNETFSIAGRSIWDLFNAGNCSSDNLVLLENTLIQSVELKQTLFLYDFDYQFAATGHGKTCWELEIIPIENENGQPPYIILTLKLQKKQKYTGIQQHPELLNIVSHIPIGLCILSGETMVLEIVNEKMLNLWDRNDSIQGLPLLEFMPELTDQVFPKLLQQVYTSGIAFSNRGAVVQLVVGGRLKSVYMDFSYTPLKNSDGVTDSILVMAEDVTDNIMGLQREQQLAERLTAINEELSFSNLELAENESRIRFLLNALPQQVWTADSAGLLDYVNQVVCDDFGFDVATVIGHGWQKFVHPDDLAESLEKWSNALETGCEYVTEFRLLFQDGNYRWFLSRAIPLIENGKLLLWIGTNTNIELQKSNEQRKDEFISIASHELKTPLTSIKAFNQLIQRKNQEHALDGFILKSAQNIARLERLIKDLLDVTKINAGKINYELEPFDFRKMLIETIENVQLTAPDHTIILENAVEISCLGDRYRLEQVVHNFLTNAVKYSPDGQKIIVKSTLEENDLIVSVQDFGIGIAEKDRKRLFERYYRVGDNAMRFEGLGLGLFISSEILRRHQGNFWIESEPGYGSTFFFRLPVG</sequence>
<keyword evidence="8" id="KW-0812">Transmembrane</keyword>
<dbReference type="PROSITE" id="PS50109">
    <property type="entry name" value="HIS_KIN"/>
    <property type="match status" value="1"/>
</dbReference>
<dbReference type="PANTHER" id="PTHR42878">
    <property type="entry name" value="TWO-COMPONENT HISTIDINE KINASE"/>
    <property type="match status" value="1"/>
</dbReference>
<keyword evidence="11" id="KW-0067">ATP-binding</keyword>
<comment type="caution">
    <text evidence="17">The sequence shown here is derived from an EMBL/GenBank/DDBJ whole genome shotgun (WGS) entry which is preliminary data.</text>
</comment>
<accession>A0A7W8YSI3</accession>
<evidence type="ECO:0000256" key="1">
    <source>
        <dbReference type="ARBA" id="ARBA00000085"/>
    </source>
</evidence>
<dbReference type="SMART" id="SM00091">
    <property type="entry name" value="PAS"/>
    <property type="match status" value="2"/>
</dbReference>
<dbReference type="Proteomes" id="UP000537718">
    <property type="component" value="Unassembled WGS sequence"/>
</dbReference>
<evidence type="ECO:0000256" key="7">
    <source>
        <dbReference type="ARBA" id="ARBA00022679"/>
    </source>
</evidence>
<evidence type="ECO:0000256" key="2">
    <source>
        <dbReference type="ARBA" id="ARBA00004236"/>
    </source>
</evidence>
<dbReference type="SMART" id="SM00388">
    <property type="entry name" value="HisKA"/>
    <property type="match status" value="1"/>
</dbReference>
<dbReference type="PRINTS" id="PR00344">
    <property type="entry name" value="BCTRLSENSOR"/>
</dbReference>
<evidence type="ECO:0000256" key="12">
    <source>
        <dbReference type="ARBA" id="ARBA00022989"/>
    </source>
</evidence>
<name>A0A7W8YSI3_9SPHI</name>
<evidence type="ECO:0000259" key="16">
    <source>
        <dbReference type="PROSITE" id="PS50112"/>
    </source>
</evidence>
<dbReference type="Pfam" id="PF08447">
    <property type="entry name" value="PAS_3"/>
    <property type="match status" value="1"/>
</dbReference>
<dbReference type="CDD" id="cd00130">
    <property type="entry name" value="PAS"/>
    <property type="match status" value="1"/>
</dbReference>
<evidence type="ECO:0000256" key="3">
    <source>
        <dbReference type="ARBA" id="ARBA00004314"/>
    </source>
</evidence>
<evidence type="ECO:0000313" key="17">
    <source>
        <dbReference type="EMBL" id="MBB5621005.1"/>
    </source>
</evidence>
<organism evidence="17 18">
    <name type="scientific">Pedobacter cryoconitis</name>
    <dbReference type="NCBI Taxonomy" id="188932"/>
    <lineage>
        <taxon>Bacteria</taxon>
        <taxon>Pseudomonadati</taxon>
        <taxon>Bacteroidota</taxon>
        <taxon>Sphingobacteriia</taxon>
        <taxon>Sphingobacteriales</taxon>
        <taxon>Sphingobacteriaceae</taxon>
        <taxon>Pedobacter</taxon>
    </lineage>
</organism>
<dbReference type="Gene3D" id="1.10.287.130">
    <property type="match status" value="1"/>
</dbReference>
<feature type="domain" description="Histidine kinase" evidence="15">
    <location>
        <begin position="415"/>
        <end position="626"/>
    </location>
</feature>
<keyword evidence="10" id="KW-0418">Kinase</keyword>
<evidence type="ECO:0000256" key="4">
    <source>
        <dbReference type="ARBA" id="ARBA00012438"/>
    </source>
</evidence>
<keyword evidence="6" id="KW-0597">Phosphoprotein</keyword>
<keyword evidence="12" id="KW-1133">Transmembrane helix</keyword>
<evidence type="ECO:0000256" key="9">
    <source>
        <dbReference type="ARBA" id="ARBA00022741"/>
    </source>
</evidence>
<dbReference type="SUPFAM" id="SSF55785">
    <property type="entry name" value="PYP-like sensor domain (PAS domain)"/>
    <property type="match status" value="2"/>
</dbReference>
<dbReference type="InterPro" id="IPR003594">
    <property type="entry name" value="HATPase_dom"/>
</dbReference>
<evidence type="ECO:0000256" key="5">
    <source>
        <dbReference type="ARBA" id="ARBA00022475"/>
    </source>
</evidence>
<dbReference type="SUPFAM" id="SSF55874">
    <property type="entry name" value="ATPase domain of HSP90 chaperone/DNA topoisomerase II/histidine kinase"/>
    <property type="match status" value="1"/>
</dbReference>
<dbReference type="InterPro" id="IPR003661">
    <property type="entry name" value="HisK_dim/P_dom"/>
</dbReference>
<dbReference type="GO" id="GO:0005886">
    <property type="term" value="C:plasma membrane"/>
    <property type="evidence" value="ECO:0007669"/>
    <property type="project" value="UniProtKB-SubCell"/>
</dbReference>
<protein>
    <recommendedName>
        <fullName evidence="4">histidine kinase</fullName>
        <ecNumber evidence="4">2.7.13.3</ecNumber>
    </recommendedName>
</protein>
<evidence type="ECO:0000256" key="14">
    <source>
        <dbReference type="ARBA" id="ARBA00023136"/>
    </source>
</evidence>
<keyword evidence="13" id="KW-0902">Two-component regulatory system</keyword>
<dbReference type="GO" id="GO:0045121">
    <property type="term" value="C:membrane raft"/>
    <property type="evidence" value="ECO:0007669"/>
    <property type="project" value="UniProtKB-SubCell"/>
</dbReference>
<dbReference type="SMART" id="SM00387">
    <property type="entry name" value="HATPase_c"/>
    <property type="match status" value="1"/>
</dbReference>
<dbReference type="Gene3D" id="3.30.450.20">
    <property type="entry name" value="PAS domain"/>
    <property type="match status" value="3"/>
</dbReference>
<dbReference type="EMBL" id="JACHCF010000004">
    <property type="protein sequence ID" value="MBB5621005.1"/>
    <property type="molecule type" value="Genomic_DNA"/>
</dbReference>
<dbReference type="RefSeq" id="WP_183867000.1">
    <property type="nucleotide sequence ID" value="NZ_JACHCF010000004.1"/>
</dbReference>
<keyword evidence="9" id="KW-0547">Nucleotide-binding</keyword>
<dbReference type="InterPro" id="IPR036890">
    <property type="entry name" value="HATPase_C_sf"/>
</dbReference>
<dbReference type="InterPro" id="IPR001610">
    <property type="entry name" value="PAC"/>
</dbReference>
<dbReference type="GO" id="GO:0005524">
    <property type="term" value="F:ATP binding"/>
    <property type="evidence" value="ECO:0007669"/>
    <property type="project" value="UniProtKB-KW"/>
</dbReference>
<dbReference type="GO" id="GO:0000155">
    <property type="term" value="F:phosphorelay sensor kinase activity"/>
    <property type="evidence" value="ECO:0007669"/>
    <property type="project" value="InterPro"/>
</dbReference>
<dbReference type="InterPro" id="IPR004358">
    <property type="entry name" value="Sig_transdc_His_kin-like_C"/>
</dbReference>
<dbReference type="GO" id="GO:0007234">
    <property type="term" value="P:osmosensory signaling via phosphorelay pathway"/>
    <property type="evidence" value="ECO:0007669"/>
    <property type="project" value="TreeGrafter"/>
</dbReference>
<dbReference type="InterPro" id="IPR035965">
    <property type="entry name" value="PAS-like_dom_sf"/>
</dbReference>
<proteinExistence type="predicted"/>
<dbReference type="InterPro" id="IPR000014">
    <property type="entry name" value="PAS"/>
</dbReference>
<evidence type="ECO:0000259" key="15">
    <source>
        <dbReference type="PROSITE" id="PS50109"/>
    </source>
</evidence>
<feature type="domain" description="PAS" evidence="16">
    <location>
        <begin position="287"/>
        <end position="357"/>
    </location>
</feature>
<dbReference type="FunFam" id="3.30.565.10:FF:000023">
    <property type="entry name" value="PAS domain-containing sensor histidine kinase"/>
    <property type="match status" value="1"/>
</dbReference>
<evidence type="ECO:0000256" key="11">
    <source>
        <dbReference type="ARBA" id="ARBA00022840"/>
    </source>
</evidence>
<dbReference type="AlphaFoldDB" id="A0A7W8YSI3"/>
<dbReference type="SUPFAM" id="SSF47384">
    <property type="entry name" value="Homodimeric domain of signal transducing histidine kinase"/>
    <property type="match status" value="1"/>
</dbReference>
<reference evidence="17 18" key="1">
    <citation type="submission" date="2020-08" db="EMBL/GenBank/DDBJ databases">
        <title>Genomic Encyclopedia of Type Strains, Phase IV (KMG-V): Genome sequencing to study the core and pangenomes of soil and plant-associated prokaryotes.</title>
        <authorList>
            <person name="Whitman W."/>
        </authorList>
    </citation>
    <scope>NUCLEOTIDE SEQUENCE [LARGE SCALE GENOMIC DNA]</scope>
    <source>
        <strain evidence="17 18">MP7CTX6</strain>
    </source>
</reference>
<dbReference type="InterPro" id="IPR050351">
    <property type="entry name" value="BphY/WalK/GraS-like"/>
</dbReference>
<dbReference type="GO" id="GO:0000156">
    <property type="term" value="F:phosphorelay response regulator activity"/>
    <property type="evidence" value="ECO:0007669"/>
    <property type="project" value="TreeGrafter"/>
</dbReference>
<dbReference type="Pfam" id="PF02518">
    <property type="entry name" value="HATPase_c"/>
    <property type="match status" value="1"/>
</dbReference>
<dbReference type="InterPro" id="IPR005467">
    <property type="entry name" value="His_kinase_dom"/>
</dbReference>
<dbReference type="PROSITE" id="PS50112">
    <property type="entry name" value="PAS"/>
    <property type="match status" value="1"/>
</dbReference>
<comment type="subcellular location">
    <subcellularLocation>
        <location evidence="2">Cell membrane</location>
    </subcellularLocation>
    <subcellularLocation>
        <location evidence="3">Membrane raft</location>
        <topology evidence="3">Multi-pass membrane protein</topology>
    </subcellularLocation>
</comment>
<dbReference type="InterPro" id="IPR036097">
    <property type="entry name" value="HisK_dim/P_sf"/>
</dbReference>
<evidence type="ECO:0000256" key="8">
    <source>
        <dbReference type="ARBA" id="ARBA00022692"/>
    </source>
</evidence>
<dbReference type="Pfam" id="PF00512">
    <property type="entry name" value="HisKA"/>
    <property type="match status" value="1"/>
</dbReference>
<dbReference type="FunFam" id="1.10.287.130:FF:000001">
    <property type="entry name" value="Two-component sensor histidine kinase"/>
    <property type="match status" value="1"/>
</dbReference>
<dbReference type="EC" id="2.7.13.3" evidence="4"/>